<dbReference type="Proteomes" id="UP000494165">
    <property type="component" value="Unassembled WGS sequence"/>
</dbReference>
<dbReference type="Gene3D" id="1.25.10.10">
    <property type="entry name" value="Leucine-rich Repeat Variant"/>
    <property type="match status" value="1"/>
</dbReference>
<evidence type="ECO:0008006" key="7">
    <source>
        <dbReference type="Google" id="ProtNLM"/>
    </source>
</evidence>
<dbReference type="SUPFAM" id="SSF48371">
    <property type="entry name" value="ARM repeat"/>
    <property type="match status" value="1"/>
</dbReference>
<protein>
    <recommendedName>
        <fullName evidence="7">Integrator complex subunit 4</fullName>
    </recommendedName>
</protein>
<organism evidence="5 6">
    <name type="scientific">Cloeon dipterum</name>
    <dbReference type="NCBI Taxonomy" id="197152"/>
    <lineage>
        <taxon>Eukaryota</taxon>
        <taxon>Metazoa</taxon>
        <taxon>Ecdysozoa</taxon>
        <taxon>Arthropoda</taxon>
        <taxon>Hexapoda</taxon>
        <taxon>Insecta</taxon>
        <taxon>Pterygota</taxon>
        <taxon>Palaeoptera</taxon>
        <taxon>Ephemeroptera</taxon>
        <taxon>Pisciforma</taxon>
        <taxon>Baetidae</taxon>
        <taxon>Cloeon</taxon>
    </lineage>
</organism>
<sequence>MTLLLRISDALADQDENTVHQQDDLNESVRRLAEHFTTENESTIRAKILSIMGSIGCLPGQEPQNVMDEIVGLLKQEESHKVITQGLDSLLKLGCMLPSNSVGHQRLVALAKQYLCDTSHTVKCKCLEVIGILLPIDGPNFKESSLAMLKFISSYTNYQEPRVRSSAFNAMIILHERGLKIDPSLYEELCNALKDDYEIVRKNAMNLIWILASTYPDNILNLAGTSDQEIRLADDAFGRLSSCMNDLSMNVRVMAANLLGKFCGNLVRSKFLMQTLDKKLMSNMRKKRSAHERQWESVTSGEWASGKKWADDAPREVVDADTVSLINIGACGAFVHGLEDEFMEVRSASVDAICSLSMNNYSFSMMALDFLVDMFNDEIEEVRLKAIDSLTRISSVIVLREDQLETILGALEDFSIDVREGLHKMLATCKLSTKGCLQMCVDNLLVNLNKYPEDKRSTWQCLQKLGSSHPYLTLQLVPSLLSIHPFMDLPEPDVEKAEYACILILVFNAAQKCPNMLQLFEEHTLRHYSYLRDTMPNLVPHLKLQMEASIGRHSNQELSAAVTHTTNFMDALLERLECAHNVKMRAELLQTAHQTLARIAEMDEGLSGAFHFMSMLIKAHQLLNKILANKLWGHPHALGSEDGKIVKVQISELLQTCLRLQHVFVGHSGATMSSVRQIKLRALALQLVFTVRGSNASALAQCEHFLAEVEDVQIFLGKKMQPMEPFMAALIRDLAIMEDPKPGAVARVLLPLTPVQTGPLPRPEKMLQMCSAIILEPKGETETALTFTANLVLGVSLDAELYNLANVSALRVMVKYPDQSSQLMMPCRSDLRLSDVVKPLESNYNGEEVGKNYRLRTTVLLSHGIWTDSCPVNLSLVLDFSAPEASLGRRGDDSLCVLELCKPVTIRISPKQIKLRLKKMAENNGKFTFLVGPTKFPISVSQLQCSLLRKQCDLIDKAIDFEFNRNKTSDNPTEVTEISVECISAENFEHFIRYTLNPKTGLAGVKLDLPKLINMALDADYALMENLLDFLLKRIQRLVRVANVWSILNDTNHAPRVARVCHKVLSKDTYDCLRVGQLRKATTASFVYFLQLPNLTIKNEDALINATLQLSKFHNFDKKWLRAALPHLRVLTLCKPEIMRQFVMILKPQLRMAFDELVTNGDIDEATRRFVRESFPWQCPIAQRRIPPSGQLYFEWRNNKRPVSTDPLLDSLELNFNSDAPLAITGLFVQLPETLSCSCKPYNLHMKSCNVRKIVRPRVIIKTTDCDSGREESTLLVIDSQFVVRKTSDTEAFIDLSERASPILVSPTDGLKVVMKRKIVSTQKSYQPQLLSHKFFPLLFSSGRRVEKITTLYPFVTKKSDAFLKGFYFSAQGAQSLSW</sequence>
<dbReference type="InterPro" id="IPR056235">
    <property type="entry name" value="INTS4_8HBD"/>
</dbReference>
<dbReference type="InterPro" id="IPR011989">
    <property type="entry name" value="ARM-like"/>
</dbReference>
<dbReference type="Pfam" id="PF25458">
    <property type="entry name" value="INTS4_C"/>
    <property type="match status" value="1"/>
</dbReference>
<evidence type="ECO:0000313" key="6">
    <source>
        <dbReference type="Proteomes" id="UP000494165"/>
    </source>
</evidence>
<comment type="caution">
    <text evidence="5">The sequence shown here is derived from an EMBL/GenBank/DDBJ whole genome shotgun (WGS) entry which is preliminary data.</text>
</comment>
<keyword evidence="6" id="KW-1185">Reference proteome</keyword>
<dbReference type="Pfam" id="PF24493">
    <property type="entry name" value="INTS4_8HBD"/>
    <property type="match status" value="1"/>
</dbReference>
<evidence type="ECO:0000256" key="2">
    <source>
        <dbReference type="ARBA" id="ARBA00023242"/>
    </source>
</evidence>
<reference evidence="5 6" key="1">
    <citation type="submission" date="2020-04" db="EMBL/GenBank/DDBJ databases">
        <authorList>
            <person name="Alioto T."/>
            <person name="Alioto T."/>
            <person name="Gomez Garrido J."/>
        </authorList>
    </citation>
    <scope>NUCLEOTIDE SEQUENCE [LARGE SCALE GENOMIC DNA]</scope>
</reference>
<proteinExistence type="predicted"/>
<dbReference type="GO" id="GO:0016180">
    <property type="term" value="P:snRNA processing"/>
    <property type="evidence" value="ECO:0007669"/>
    <property type="project" value="TreeGrafter"/>
</dbReference>
<comment type="subcellular location">
    <subcellularLocation>
        <location evidence="1">Nucleus</location>
    </subcellularLocation>
</comment>
<dbReference type="EMBL" id="CADEPI010000502">
    <property type="protein sequence ID" value="CAB3386707.1"/>
    <property type="molecule type" value="Genomic_DNA"/>
</dbReference>
<evidence type="ECO:0000256" key="1">
    <source>
        <dbReference type="ARBA" id="ARBA00004123"/>
    </source>
</evidence>
<keyword evidence="2" id="KW-0539">Nucleus</keyword>
<feature type="domain" description="INTS4 8 helical bundle" evidence="3">
    <location>
        <begin position="567"/>
        <end position="752"/>
    </location>
</feature>
<accession>A0A8S1DZT0</accession>
<dbReference type="PANTHER" id="PTHR20938">
    <property type="entry name" value="INTEGRATOR COMPLEX SUBUNIT 4"/>
    <property type="match status" value="1"/>
</dbReference>
<feature type="domain" description="Integrator complex subunit 4/Protein SIEL C-terminal Ig-like" evidence="4">
    <location>
        <begin position="774"/>
        <end position="912"/>
    </location>
</feature>
<evidence type="ECO:0000313" key="5">
    <source>
        <dbReference type="EMBL" id="CAB3386707.1"/>
    </source>
</evidence>
<gene>
    <name evidence="5" type="ORF">CLODIP_2_CD03219</name>
</gene>
<name>A0A8S1DZT0_9INSE</name>
<dbReference type="PANTHER" id="PTHR20938:SF0">
    <property type="entry name" value="INTEGRATOR COMPLEX SUBUNIT 4"/>
    <property type="match status" value="1"/>
</dbReference>
<dbReference type="GO" id="GO:0032039">
    <property type="term" value="C:integrator complex"/>
    <property type="evidence" value="ECO:0007669"/>
    <property type="project" value="TreeGrafter"/>
</dbReference>
<dbReference type="OrthoDB" id="18190at2759"/>
<evidence type="ECO:0000259" key="4">
    <source>
        <dbReference type="Pfam" id="PF25458"/>
    </source>
</evidence>
<dbReference type="InterPro" id="IPR057412">
    <property type="entry name" value="INTS4_C"/>
</dbReference>
<dbReference type="InterPro" id="IPR016024">
    <property type="entry name" value="ARM-type_fold"/>
</dbReference>
<evidence type="ECO:0000259" key="3">
    <source>
        <dbReference type="Pfam" id="PF24493"/>
    </source>
</evidence>